<dbReference type="Proteomes" id="UP001500620">
    <property type="component" value="Unassembled WGS sequence"/>
</dbReference>
<reference evidence="2" key="1">
    <citation type="journal article" date="2019" name="Int. J. Syst. Evol. Microbiol.">
        <title>The Global Catalogue of Microorganisms (GCM) 10K type strain sequencing project: providing services to taxonomists for standard genome sequencing and annotation.</title>
        <authorList>
            <consortium name="The Broad Institute Genomics Platform"/>
            <consortium name="The Broad Institute Genome Sequencing Center for Infectious Disease"/>
            <person name="Wu L."/>
            <person name="Ma J."/>
        </authorList>
    </citation>
    <scope>NUCLEOTIDE SEQUENCE [LARGE SCALE GENOMIC DNA]</scope>
    <source>
        <strain evidence="2">JCM 17441</strain>
    </source>
</reference>
<dbReference type="EMBL" id="BAABAT010000001">
    <property type="protein sequence ID" value="GAA4244219.1"/>
    <property type="molecule type" value="Genomic_DNA"/>
</dbReference>
<accession>A0ABP8CWC7</accession>
<protein>
    <submittedName>
        <fullName evidence="1">Uncharacterized protein</fullName>
    </submittedName>
</protein>
<organism evidence="1 2">
    <name type="scientific">Dactylosporangium darangshiense</name>
    <dbReference type="NCBI Taxonomy" id="579108"/>
    <lineage>
        <taxon>Bacteria</taxon>
        <taxon>Bacillati</taxon>
        <taxon>Actinomycetota</taxon>
        <taxon>Actinomycetes</taxon>
        <taxon>Micromonosporales</taxon>
        <taxon>Micromonosporaceae</taxon>
        <taxon>Dactylosporangium</taxon>
    </lineage>
</organism>
<sequence>MPYRWWPATLAALNGIDPIEALEALNADRRLPRAGVSLGLPVLSVWARTRSGRPLIVVLRHEGGLEWLIIGALDMSPAQQAEFEAWEAKS</sequence>
<gene>
    <name evidence="1" type="ORF">GCM10022255_006450</name>
</gene>
<keyword evidence="2" id="KW-1185">Reference proteome</keyword>
<dbReference type="RefSeq" id="WP_345120919.1">
    <property type="nucleotide sequence ID" value="NZ_BAABAT010000001.1"/>
</dbReference>
<proteinExistence type="predicted"/>
<name>A0ABP8CWC7_9ACTN</name>
<comment type="caution">
    <text evidence="1">The sequence shown here is derived from an EMBL/GenBank/DDBJ whole genome shotgun (WGS) entry which is preliminary data.</text>
</comment>
<evidence type="ECO:0000313" key="1">
    <source>
        <dbReference type="EMBL" id="GAA4244219.1"/>
    </source>
</evidence>
<evidence type="ECO:0000313" key="2">
    <source>
        <dbReference type="Proteomes" id="UP001500620"/>
    </source>
</evidence>